<dbReference type="Proteomes" id="UP001634394">
    <property type="component" value="Unassembled WGS sequence"/>
</dbReference>
<name>A0ABD3XL88_SINWO</name>
<feature type="coiled-coil region" evidence="1">
    <location>
        <begin position="15"/>
        <end position="146"/>
    </location>
</feature>
<reference evidence="2 3" key="1">
    <citation type="submission" date="2024-11" db="EMBL/GenBank/DDBJ databases">
        <title>Chromosome-level genome assembly of the freshwater bivalve Anodonta woodiana.</title>
        <authorList>
            <person name="Chen X."/>
        </authorList>
    </citation>
    <scope>NUCLEOTIDE SEQUENCE [LARGE SCALE GENOMIC DNA]</scope>
    <source>
        <strain evidence="2">MN2024</strain>
        <tissue evidence="2">Gills</tissue>
    </source>
</reference>
<evidence type="ECO:0000256" key="1">
    <source>
        <dbReference type="SAM" id="Coils"/>
    </source>
</evidence>
<keyword evidence="3" id="KW-1185">Reference proteome</keyword>
<protein>
    <submittedName>
        <fullName evidence="2">Uncharacterized protein</fullName>
    </submittedName>
</protein>
<comment type="caution">
    <text evidence="2">The sequence shown here is derived from an EMBL/GenBank/DDBJ whole genome shotgun (WGS) entry which is preliminary data.</text>
</comment>
<gene>
    <name evidence="2" type="ORF">ACJMK2_025813</name>
</gene>
<evidence type="ECO:0000313" key="2">
    <source>
        <dbReference type="EMBL" id="KAL3885773.1"/>
    </source>
</evidence>
<proteinExistence type="predicted"/>
<keyword evidence="1" id="KW-0175">Coiled coil</keyword>
<evidence type="ECO:0000313" key="3">
    <source>
        <dbReference type="Proteomes" id="UP001634394"/>
    </source>
</evidence>
<accession>A0ABD3XL88</accession>
<dbReference type="EMBL" id="JBJQND010000002">
    <property type="protein sequence ID" value="KAL3885773.1"/>
    <property type="molecule type" value="Genomic_DNA"/>
</dbReference>
<dbReference type="AlphaFoldDB" id="A0ABD3XL88"/>
<organism evidence="2 3">
    <name type="scientific">Sinanodonta woodiana</name>
    <name type="common">Chinese pond mussel</name>
    <name type="synonym">Anodonta woodiana</name>
    <dbReference type="NCBI Taxonomy" id="1069815"/>
    <lineage>
        <taxon>Eukaryota</taxon>
        <taxon>Metazoa</taxon>
        <taxon>Spiralia</taxon>
        <taxon>Lophotrochozoa</taxon>
        <taxon>Mollusca</taxon>
        <taxon>Bivalvia</taxon>
        <taxon>Autobranchia</taxon>
        <taxon>Heteroconchia</taxon>
        <taxon>Palaeoheterodonta</taxon>
        <taxon>Unionida</taxon>
        <taxon>Unionoidea</taxon>
        <taxon>Unionidae</taxon>
        <taxon>Unioninae</taxon>
        <taxon>Sinanodonta</taxon>
    </lineage>
</organism>
<sequence>MATQKKSSTETRTNEAVLKGRVKELEEEVANLKRRLDELRKAKNTTIMKREREIIEVGNPFGKRNSRSEAKAEDLQKKLDDAELQMEKDMDNLRKQFAAEMETVKSQLAKNACNHGDEITRLRKRNSELEADNAALLMENSDLKERVTSLISELSLKEAHWCELEEKLKLEMKKSFGDKYKDWMEETEKRISELQETNALLRSYLEKQRHEADPAGRDSKK</sequence>